<dbReference type="Pfam" id="PF07715">
    <property type="entry name" value="Plug"/>
    <property type="match status" value="1"/>
</dbReference>
<dbReference type="InterPro" id="IPR012910">
    <property type="entry name" value="Plug_dom"/>
</dbReference>
<keyword evidence="2" id="KW-0998">Cell outer membrane</keyword>
<protein>
    <submittedName>
        <fullName evidence="5">TonB-dependent receptor</fullName>
    </submittedName>
</protein>
<keyword evidence="2" id="KW-0813">Transport</keyword>
<dbReference type="PROSITE" id="PS52016">
    <property type="entry name" value="TONB_DEPENDENT_REC_3"/>
    <property type="match status" value="1"/>
</dbReference>
<proteinExistence type="inferred from homology"/>
<sequence>MKLTLLFTLLCILHISANTYAQTTQVSVDVQNGTFYDVVKQIEKQSEYLFFYNSKDIPNDLPVSLQETKSNITVILDHLVKEYNLSYKINDRHIFLTRNTAVQQQGKRITGTVKDPNGEPIIGANVMEKGTTNGVVTDIDGKFILTVANKAVLQVSYIGYISQEFPVGNRSDFAILLKEDSQNLEEVVVVGYGTQKKATLTGAVSNIGNEELIKTRSENVKNMISGKIAGVRVVQKSGEPGSYNTDMQIRGMGAPLVIIDGVPRSNMDRLDPNEIESFTVLKDASAAIYGVKAANGVIIITTKKGTSSKLTLEYNGSVGWQQASNIPETLNAADWMELTNENSINKGGSLMFSAEDIAAYRNGLKPETKWSDVGFDKIAPQTQHSISAQGKSEKIDYFLNFGYMKQDGFYSSGDLNYERYNVRANINGQITKNLKVGMQLNAMMGTKNEPVMDAWEVYKAAWMHVPTLPVYANDNPAYLQQLPGAYHPIALTTADISGFRKNQQKLFQGTFTLDYSVPFVKGLNAGAMYSYDYDNSDNRLSRKEYTLYEYDGASDTYQPYKAYSPSLIQRSYGKVERTLLQLKLNYERTFNEDHNLKILALYEETTNRSDNFAAQRDLPMDAVDQIFAGSSTNQQATMNTDPKVFFDMANKAFVGRINYDYKSKYLAEFSFRYDGSSKFAKGSQWGFFPAFLGAWRISEESFFKNTEALSFINNVKIRGTYGILGDDDASTYQFLSGYTYPSGGYMFDGSFISGLGFRGMANPNITWFEAHTADLGLDIDMWNGLLSFQGDIFSRNRKNLLATRSLSVPGTLGAALPQENLNGDLTRGFDISLSHTNTIGDFRYTVSGNLSYFRTMVKHQERALSNNSYRNWRDNYNDRYNDFYWGYEFVDYFRNMGQIWSAPIQDNKGNSILRPGDYMYEDWNEDGVIDDNDARPIDLSGDPRINFGFTLAGTYKGFDVNLLFQGAAKGTVINQVQMERPLTWDRGGLSMFMDRWHTAEMGADTKDPNTEWIPGYYPSTNNGGETTNYWTSSRSIQNVNYLRLKSAEIGYTFPQNWMQKVGVQNLRLYFNAYNLFTLTGLKYIDPEHPSDSYSCLYPITKTYNIGVNVTF</sequence>
<dbReference type="InterPro" id="IPR039426">
    <property type="entry name" value="TonB-dep_rcpt-like"/>
</dbReference>
<keyword evidence="5" id="KW-0675">Receptor</keyword>
<dbReference type="NCBIfam" id="TIGR04056">
    <property type="entry name" value="OMP_RagA_SusC"/>
    <property type="match status" value="1"/>
</dbReference>
<dbReference type="PANTHER" id="PTHR30069:SF29">
    <property type="entry name" value="HEMOGLOBIN AND HEMOGLOBIN-HAPTOGLOBIN-BINDING PROTEIN 1-RELATED"/>
    <property type="match status" value="1"/>
</dbReference>
<keyword evidence="2" id="KW-0472">Membrane</keyword>
<dbReference type="PANTHER" id="PTHR30069">
    <property type="entry name" value="TONB-DEPENDENT OUTER MEMBRANE RECEPTOR"/>
    <property type="match status" value="1"/>
</dbReference>
<feature type="chain" id="PRO_5047523972" evidence="3">
    <location>
        <begin position="22"/>
        <end position="1111"/>
    </location>
</feature>
<dbReference type="RefSeq" id="WP_186960432.1">
    <property type="nucleotide sequence ID" value="NZ_JACOOI010000020.1"/>
</dbReference>
<gene>
    <name evidence="5" type="ORF">H8S77_16920</name>
</gene>
<dbReference type="Gene3D" id="2.60.40.1120">
    <property type="entry name" value="Carboxypeptidase-like, regulatory domain"/>
    <property type="match status" value="1"/>
</dbReference>
<dbReference type="SUPFAM" id="SSF56935">
    <property type="entry name" value="Porins"/>
    <property type="match status" value="1"/>
</dbReference>
<evidence type="ECO:0000313" key="5">
    <source>
        <dbReference type="EMBL" id="MBC5644563.1"/>
    </source>
</evidence>
<organism evidence="5 6">
    <name type="scientific">Parabacteroides segnis</name>
    <dbReference type="NCBI Taxonomy" id="2763058"/>
    <lineage>
        <taxon>Bacteria</taxon>
        <taxon>Pseudomonadati</taxon>
        <taxon>Bacteroidota</taxon>
        <taxon>Bacteroidia</taxon>
        <taxon>Bacteroidales</taxon>
        <taxon>Tannerellaceae</taxon>
        <taxon>Parabacteroides</taxon>
    </lineage>
</organism>
<dbReference type="InterPro" id="IPR008969">
    <property type="entry name" value="CarboxyPept-like_regulatory"/>
</dbReference>
<comment type="caution">
    <text evidence="5">The sequence shown here is derived from an EMBL/GenBank/DDBJ whole genome shotgun (WGS) entry which is preliminary data.</text>
</comment>
<evidence type="ECO:0000256" key="1">
    <source>
        <dbReference type="ARBA" id="ARBA00022729"/>
    </source>
</evidence>
<dbReference type="SUPFAM" id="SSF49464">
    <property type="entry name" value="Carboxypeptidase regulatory domain-like"/>
    <property type="match status" value="1"/>
</dbReference>
<name>A0ABR7E5W5_9BACT</name>
<feature type="domain" description="TonB-dependent receptor plug" evidence="4">
    <location>
        <begin position="197"/>
        <end position="297"/>
    </location>
</feature>
<evidence type="ECO:0000313" key="6">
    <source>
        <dbReference type="Proteomes" id="UP000644010"/>
    </source>
</evidence>
<dbReference type="EMBL" id="JACOOI010000020">
    <property type="protein sequence ID" value="MBC5644563.1"/>
    <property type="molecule type" value="Genomic_DNA"/>
</dbReference>
<keyword evidence="2" id="KW-1134">Transmembrane beta strand</keyword>
<keyword evidence="1 3" id="KW-0732">Signal</keyword>
<dbReference type="Gene3D" id="2.170.130.10">
    <property type="entry name" value="TonB-dependent receptor, plug domain"/>
    <property type="match status" value="1"/>
</dbReference>
<accession>A0ABR7E5W5</accession>
<dbReference type="Proteomes" id="UP000644010">
    <property type="component" value="Unassembled WGS sequence"/>
</dbReference>
<dbReference type="Pfam" id="PF13715">
    <property type="entry name" value="CarbopepD_reg_2"/>
    <property type="match status" value="1"/>
</dbReference>
<evidence type="ECO:0000256" key="3">
    <source>
        <dbReference type="SAM" id="SignalP"/>
    </source>
</evidence>
<dbReference type="InterPro" id="IPR023997">
    <property type="entry name" value="TonB-dep_OMP_SusC/RagA_CS"/>
</dbReference>
<dbReference type="InterPro" id="IPR023996">
    <property type="entry name" value="TonB-dep_OMP_SusC/RagA"/>
</dbReference>
<evidence type="ECO:0000256" key="2">
    <source>
        <dbReference type="PROSITE-ProRule" id="PRU01360"/>
    </source>
</evidence>
<comment type="subcellular location">
    <subcellularLocation>
        <location evidence="2">Cell outer membrane</location>
        <topology evidence="2">Multi-pass membrane protein</topology>
    </subcellularLocation>
</comment>
<keyword evidence="6" id="KW-1185">Reference proteome</keyword>
<keyword evidence="2" id="KW-0812">Transmembrane</keyword>
<reference evidence="5 6" key="1">
    <citation type="submission" date="2020-08" db="EMBL/GenBank/DDBJ databases">
        <title>Genome public.</title>
        <authorList>
            <person name="Liu C."/>
            <person name="Sun Q."/>
        </authorList>
    </citation>
    <scope>NUCLEOTIDE SEQUENCE [LARGE SCALE GENOMIC DNA]</scope>
    <source>
        <strain evidence="5 6">BX2</strain>
    </source>
</reference>
<dbReference type="InterPro" id="IPR037066">
    <property type="entry name" value="Plug_dom_sf"/>
</dbReference>
<comment type="similarity">
    <text evidence="2">Belongs to the TonB-dependent receptor family.</text>
</comment>
<feature type="signal peptide" evidence="3">
    <location>
        <begin position="1"/>
        <end position="21"/>
    </location>
</feature>
<dbReference type="NCBIfam" id="TIGR04057">
    <property type="entry name" value="SusC_RagA_signa"/>
    <property type="match status" value="1"/>
</dbReference>
<evidence type="ECO:0000259" key="4">
    <source>
        <dbReference type="Pfam" id="PF07715"/>
    </source>
</evidence>